<name>A0A511YC99_9FLAO</name>
<gene>
    <name evidence="1" type="ORF">CLA01_28940</name>
</gene>
<dbReference type="Proteomes" id="UP000321150">
    <property type="component" value="Unassembled WGS sequence"/>
</dbReference>
<accession>A0A511YC99</accession>
<evidence type="ECO:0000313" key="1">
    <source>
        <dbReference type="EMBL" id="GEN72822.1"/>
    </source>
</evidence>
<evidence type="ECO:0008006" key="3">
    <source>
        <dbReference type="Google" id="ProtNLM"/>
    </source>
</evidence>
<sequence length="163" mass="18909">MLYFFSACSVRQKNVTYFSTGIENIKLFPANKIDSAKINIININAKKSLKKCGKQKNIVCIDDLGIMILNAEFPKGMSNFRNVLFEKFKLPKNVREGENRIRIILGINDNLEKIEILKYTDKNTKKAIEEVFKVKELNIWKSANMYGIPVKEQFEISIFIEHK</sequence>
<protein>
    <recommendedName>
        <fullName evidence="3">TonB C-terminal domain-containing protein</fullName>
    </recommendedName>
</protein>
<reference evidence="1 2" key="1">
    <citation type="submission" date="2019-07" db="EMBL/GenBank/DDBJ databases">
        <title>Whole genome shotgun sequence of Chryseobacterium lathyri NBRC 105250.</title>
        <authorList>
            <person name="Hosoyama A."/>
            <person name="Uohara A."/>
            <person name="Ohji S."/>
            <person name="Ichikawa N."/>
        </authorList>
    </citation>
    <scope>NUCLEOTIDE SEQUENCE [LARGE SCALE GENOMIC DNA]</scope>
    <source>
        <strain evidence="1 2">NBRC 105250</strain>
    </source>
</reference>
<dbReference type="EMBL" id="BJYI01000010">
    <property type="protein sequence ID" value="GEN72822.1"/>
    <property type="molecule type" value="Genomic_DNA"/>
</dbReference>
<comment type="caution">
    <text evidence="1">The sequence shown here is derived from an EMBL/GenBank/DDBJ whole genome shotgun (WGS) entry which is preliminary data.</text>
</comment>
<evidence type="ECO:0000313" key="2">
    <source>
        <dbReference type="Proteomes" id="UP000321150"/>
    </source>
</evidence>
<proteinExistence type="predicted"/>
<organism evidence="1 2">
    <name type="scientific">Chryseobacterium lathyri</name>
    <dbReference type="NCBI Taxonomy" id="395933"/>
    <lineage>
        <taxon>Bacteria</taxon>
        <taxon>Pseudomonadati</taxon>
        <taxon>Bacteroidota</taxon>
        <taxon>Flavobacteriia</taxon>
        <taxon>Flavobacteriales</taxon>
        <taxon>Weeksellaceae</taxon>
        <taxon>Chryseobacterium group</taxon>
        <taxon>Chryseobacterium</taxon>
    </lineage>
</organism>
<dbReference type="AlphaFoldDB" id="A0A511YC99"/>